<comment type="caution">
    <text evidence="1">The sequence shown here is derived from an EMBL/GenBank/DDBJ whole genome shotgun (WGS) entry which is preliminary data.</text>
</comment>
<dbReference type="RefSeq" id="WP_039260052.1">
    <property type="nucleotide sequence ID" value="NZ_JDRY01000166.1"/>
</dbReference>
<proteinExistence type="predicted"/>
<name>A0A0A0HYI4_CLOBO</name>
<accession>A0A0A0HYI4</accession>
<sequence>MDIKNLRKIQNSYVVKLDNLNKEYCNLAKELSNGIDSPEVVANIGQSYNKYSVKMAKLNGAIEAIERIIEFEELNS</sequence>
<reference evidence="1 2" key="1">
    <citation type="submission" date="2014-01" db="EMBL/GenBank/DDBJ databases">
        <title>Plasmidome dynamics in the species complex Clostridium novyi sensu lato converts strains of independent lineages into distinctly different pathogens.</title>
        <authorList>
            <person name="Skarin H."/>
            <person name="Segerman B."/>
        </authorList>
    </citation>
    <scope>NUCLEOTIDE SEQUENCE [LARGE SCALE GENOMIC DNA]</scope>
    <source>
        <strain evidence="1 2">DC5</strain>
    </source>
</reference>
<gene>
    <name evidence="1" type="ORF">Z955_14670</name>
</gene>
<dbReference type="Proteomes" id="UP000030014">
    <property type="component" value="Unassembled WGS sequence"/>
</dbReference>
<dbReference type="AlphaFoldDB" id="A0A0A0HYI4"/>
<organism evidence="1 2">
    <name type="scientific">Clostridium botulinum C/D str. DC5</name>
    <dbReference type="NCBI Taxonomy" id="1443128"/>
    <lineage>
        <taxon>Bacteria</taxon>
        <taxon>Bacillati</taxon>
        <taxon>Bacillota</taxon>
        <taxon>Clostridia</taxon>
        <taxon>Eubacteriales</taxon>
        <taxon>Clostridiaceae</taxon>
        <taxon>Clostridium</taxon>
    </lineage>
</organism>
<evidence type="ECO:0000313" key="2">
    <source>
        <dbReference type="Proteomes" id="UP000030014"/>
    </source>
</evidence>
<dbReference type="EMBL" id="JDRY01000166">
    <property type="protein sequence ID" value="KGM93587.1"/>
    <property type="molecule type" value="Genomic_DNA"/>
</dbReference>
<evidence type="ECO:0000313" key="1">
    <source>
        <dbReference type="EMBL" id="KGM93587.1"/>
    </source>
</evidence>
<protein>
    <submittedName>
        <fullName evidence="1">Uncharacterized protein</fullName>
    </submittedName>
</protein>